<protein>
    <submittedName>
        <fullName evidence="2">Uncharacterized protein</fullName>
    </submittedName>
</protein>
<organism evidence="2 3">
    <name type="scientific">Ancylostoma ceylanicum</name>
    <dbReference type="NCBI Taxonomy" id="53326"/>
    <lineage>
        <taxon>Eukaryota</taxon>
        <taxon>Metazoa</taxon>
        <taxon>Ecdysozoa</taxon>
        <taxon>Nematoda</taxon>
        <taxon>Chromadorea</taxon>
        <taxon>Rhabditida</taxon>
        <taxon>Rhabditina</taxon>
        <taxon>Rhabditomorpha</taxon>
        <taxon>Strongyloidea</taxon>
        <taxon>Ancylostomatidae</taxon>
        <taxon>Ancylostomatinae</taxon>
        <taxon>Ancylostoma</taxon>
    </lineage>
</organism>
<feature type="region of interest" description="Disordered" evidence="1">
    <location>
        <begin position="1"/>
        <end position="105"/>
    </location>
</feature>
<accession>A0A016S7T8</accession>
<dbReference type="EMBL" id="JARK01001609">
    <property type="protein sequence ID" value="EYB86735.1"/>
    <property type="molecule type" value="Genomic_DNA"/>
</dbReference>
<feature type="compositionally biased region" description="Acidic residues" evidence="1">
    <location>
        <begin position="38"/>
        <end position="49"/>
    </location>
</feature>
<name>A0A016S7T8_9BILA</name>
<proteinExistence type="predicted"/>
<evidence type="ECO:0000313" key="3">
    <source>
        <dbReference type="Proteomes" id="UP000024635"/>
    </source>
</evidence>
<feature type="compositionally biased region" description="Basic and acidic residues" evidence="1">
    <location>
        <begin position="1"/>
        <end position="14"/>
    </location>
</feature>
<evidence type="ECO:0000256" key="1">
    <source>
        <dbReference type="SAM" id="MobiDB-lite"/>
    </source>
</evidence>
<feature type="compositionally biased region" description="Basic and acidic residues" evidence="1">
    <location>
        <begin position="25"/>
        <end position="37"/>
    </location>
</feature>
<comment type="caution">
    <text evidence="2">The sequence shown here is derived from an EMBL/GenBank/DDBJ whole genome shotgun (WGS) entry which is preliminary data.</text>
</comment>
<feature type="compositionally biased region" description="Acidic residues" evidence="1">
    <location>
        <begin position="70"/>
        <end position="80"/>
    </location>
</feature>
<keyword evidence="3" id="KW-1185">Reference proteome</keyword>
<feature type="compositionally biased region" description="Basic residues" evidence="1">
    <location>
        <begin position="86"/>
        <end position="105"/>
    </location>
</feature>
<evidence type="ECO:0000313" key="2">
    <source>
        <dbReference type="EMBL" id="EYB86735.1"/>
    </source>
</evidence>
<dbReference type="AlphaFoldDB" id="A0A016S7T8"/>
<gene>
    <name evidence="2" type="primary">Acey_s0273.g1002</name>
    <name evidence="2" type="ORF">Y032_0273g1002</name>
</gene>
<reference evidence="3" key="1">
    <citation type="journal article" date="2015" name="Nat. Genet.">
        <title>The genome and transcriptome of the zoonotic hookworm Ancylostoma ceylanicum identify infection-specific gene families.</title>
        <authorList>
            <person name="Schwarz E.M."/>
            <person name="Hu Y."/>
            <person name="Antoshechkin I."/>
            <person name="Miller M.M."/>
            <person name="Sternberg P.W."/>
            <person name="Aroian R.V."/>
        </authorList>
    </citation>
    <scope>NUCLEOTIDE SEQUENCE</scope>
    <source>
        <strain evidence="3">HY135</strain>
    </source>
</reference>
<sequence>MKRKETDVNSDKDCSQASKKGGGKGKKECKDKKNKNEETEDEYDDYEDTETGKDKTKTTRKPKNKGKDDNYDEYEDEYDYDGGTFGRHRFTKGTPRPRGKKPRRF</sequence>
<dbReference type="Proteomes" id="UP000024635">
    <property type="component" value="Unassembled WGS sequence"/>
</dbReference>